<dbReference type="InterPro" id="IPR006480">
    <property type="entry name" value="Phage_holin_4_1"/>
</dbReference>
<dbReference type="AlphaFoldDB" id="A0A2X2VXG9"/>
<keyword evidence="3 5" id="KW-1133">Transmembrane helix</keyword>
<feature type="transmembrane region" description="Helical" evidence="5">
    <location>
        <begin position="31"/>
        <end position="50"/>
    </location>
</feature>
<evidence type="ECO:0000256" key="4">
    <source>
        <dbReference type="ARBA" id="ARBA00023136"/>
    </source>
</evidence>
<dbReference type="EMBL" id="UAWC01000001">
    <property type="protein sequence ID" value="SQB33378.1"/>
    <property type="molecule type" value="Genomic_DNA"/>
</dbReference>
<gene>
    <name evidence="6" type="ORF">NCTC13028_00371</name>
</gene>
<keyword evidence="4 5" id="KW-0472">Membrane</keyword>
<comment type="subcellular location">
    <subcellularLocation>
        <location evidence="1">Membrane</location>
        <topology evidence="1">Multi-pass membrane protein</topology>
    </subcellularLocation>
</comment>
<dbReference type="NCBIfam" id="TIGR01593">
    <property type="entry name" value="holin_tox_secr"/>
    <property type="match status" value="1"/>
</dbReference>
<feature type="transmembrane region" description="Helical" evidence="5">
    <location>
        <begin position="62"/>
        <end position="82"/>
    </location>
</feature>
<evidence type="ECO:0000313" key="7">
    <source>
        <dbReference type="Proteomes" id="UP000250223"/>
    </source>
</evidence>
<organism evidence="6 7">
    <name type="scientific">Clostridium cochlearium</name>
    <dbReference type="NCBI Taxonomy" id="1494"/>
    <lineage>
        <taxon>Bacteria</taxon>
        <taxon>Bacillati</taxon>
        <taxon>Bacillota</taxon>
        <taxon>Clostridia</taxon>
        <taxon>Eubacteriales</taxon>
        <taxon>Clostridiaceae</taxon>
        <taxon>Clostridium</taxon>
    </lineage>
</organism>
<reference evidence="6 7" key="1">
    <citation type="submission" date="2018-06" db="EMBL/GenBank/DDBJ databases">
        <authorList>
            <consortium name="Pathogen Informatics"/>
            <person name="Doyle S."/>
        </authorList>
    </citation>
    <scope>NUCLEOTIDE SEQUENCE [LARGE SCALE GENOMIC DNA]</scope>
    <source>
        <strain evidence="6 7">NCTC13028</strain>
    </source>
</reference>
<dbReference type="Proteomes" id="UP000250223">
    <property type="component" value="Unassembled WGS sequence"/>
</dbReference>
<evidence type="ECO:0000256" key="5">
    <source>
        <dbReference type="SAM" id="Phobius"/>
    </source>
</evidence>
<protein>
    <submittedName>
        <fullName evidence="6">Toxin secretion/phage lysis holin</fullName>
    </submittedName>
</protein>
<accession>A0A2X2VXG9</accession>
<dbReference type="Pfam" id="PF05105">
    <property type="entry name" value="Phage_holin_4_1"/>
    <property type="match status" value="1"/>
</dbReference>
<sequence length="146" mass="16165">MDKQNIFNGIIAGIGTGLTWLFGSWDLALQILIIFMVLDYVMGVLIALENKTLSSNVGFKGILKKSVIFVVLIVAVSLDRLMNTDAWVFRTLTCYFYIANEGISILENCACLGVPIPKKITDALSQLKEGNKKEIKGDENIGYKEN</sequence>
<evidence type="ECO:0000256" key="1">
    <source>
        <dbReference type="ARBA" id="ARBA00004141"/>
    </source>
</evidence>
<keyword evidence="2 5" id="KW-0812">Transmembrane</keyword>
<evidence type="ECO:0000256" key="3">
    <source>
        <dbReference type="ARBA" id="ARBA00022989"/>
    </source>
</evidence>
<evidence type="ECO:0000256" key="2">
    <source>
        <dbReference type="ARBA" id="ARBA00022692"/>
    </source>
</evidence>
<dbReference type="RefSeq" id="WP_111921112.1">
    <property type="nucleotide sequence ID" value="NZ_UAWC01000001.1"/>
</dbReference>
<name>A0A2X2VXG9_CLOCO</name>
<evidence type="ECO:0000313" key="6">
    <source>
        <dbReference type="EMBL" id="SQB33378.1"/>
    </source>
</evidence>
<proteinExistence type="predicted"/>
<feature type="transmembrane region" description="Helical" evidence="5">
    <location>
        <begin position="7"/>
        <end position="25"/>
    </location>
</feature>
<dbReference type="GO" id="GO:0016020">
    <property type="term" value="C:membrane"/>
    <property type="evidence" value="ECO:0007669"/>
    <property type="project" value="UniProtKB-SubCell"/>
</dbReference>